<dbReference type="InterPro" id="IPR036528">
    <property type="entry name" value="Cloacn_immnty_sf"/>
</dbReference>
<dbReference type="RefSeq" id="WP_309254510.1">
    <property type="nucleotide sequence ID" value="NZ_CP159621.1"/>
</dbReference>
<organism evidence="1 2">
    <name type="scientific">Pseudomonas yamanorum</name>
    <dbReference type="NCBI Taxonomy" id="515393"/>
    <lineage>
        <taxon>Bacteria</taxon>
        <taxon>Pseudomonadati</taxon>
        <taxon>Pseudomonadota</taxon>
        <taxon>Gammaproteobacteria</taxon>
        <taxon>Pseudomonadales</taxon>
        <taxon>Pseudomonadaceae</taxon>
        <taxon>Pseudomonas</taxon>
    </lineage>
</organism>
<dbReference type="InterPro" id="IPR003063">
    <property type="entry name" value="Cloacn_immnty_fam"/>
</dbReference>
<evidence type="ECO:0000313" key="2">
    <source>
        <dbReference type="Proteomes" id="UP001224477"/>
    </source>
</evidence>
<dbReference type="PRINTS" id="PR01296">
    <property type="entry name" value="CLOACNIMMNTY"/>
</dbReference>
<dbReference type="EMBL" id="JAVGXC010000004">
    <property type="protein sequence ID" value="MDR0188612.1"/>
    <property type="molecule type" value="Genomic_DNA"/>
</dbReference>
<reference evidence="1 2" key="1">
    <citation type="journal article" date="2023" name="Microbiol. Resour. Announc.">
        <title>Whole-genome sequence of Pseudomonas yamanorum OLsAu1 isolated from the edible ectomycorrhizal mushroom Lactarius sp. section Deliciosi.</title>
        <authorList>
            <person name="Ramirez-Mendoza R."/>
            <person name="Angeles-Argaiz R.E."/>
            <person name="Hernandez-Oaxaca D."/>
            <person name="Aguirre-Beltran L."/>
            <person name="Almaraz-Suarez J."/>
            <person name="Perez-Moreno J."/>
        </authorList>
    </citation>
    <scope>NUCLEOTIDE SEQUENCE [LARGE SCALE GENOMIC DNA]</scope>
    <source>
        <strain evidence="1 2">OLsAu1</strain>
    </source>
</reference>
<dbReference type="SUPFAM" id="SSF54552">
    <property type="entry name" value="Colicin E3 immunity protein"/>
    <property type="match status" value="1"/>
</dbReference>
<proteinExistence type="predicted"/>
<evidence type="ECO:0000313" key="1">
    <source>
        <dbReference type="EMBL" id="MDR0188612.1"/>
    </source>
</evidence>
<keyword evidence="2" id="KW-1185">Reference proteome</keyword>
<protein>
    <submittedName>
        <fullName evidence="1">Colicin E3-like toxin immunity protein</fullName>
    </submittedName>
</protein>
<dbReference type="Gene3D" id="3.10.50.20">
    <property type="entry name" value="Cloacin immunity protein"/>
    <property type="match status" value="1"/>
</dbReference>
<dbReference type="Proteomes" id="UP001224477">
    <property type="component" value="Unassembled WGS sequence"/>
</dbReference>
<comment type="caution">
    <text evidence="1">The sequence shown here is derived from an EMBL/GenBank/DDBJ whole genome shotgun (WGS) entry which is preliminary data.</text>
</comment>
<accession>A0ABU1CMY0</accession>
<sequence length="92" mass="10797">MVMKIRLAWYDKRTENLEAEEYSMNFEDDESILIALGLDEEPQIYAGGFDILPNWIGILQPHFKQVINPRLFDYQISFSYQGTWPPQASKKP</sequence>
<name>A0ABU1CMY0_9PSED</name>
<gene>
    <name evidence="1" type="ORF">RCO22_06650</name>
</gene>
<dbReference type="Pfam" id="PF03513">
    <property type="entry name" value="Cloacin_immun"/>
    <property type="match status" value="1"/>
</dbReference>